<gene>
    <name evidence="2" type="ORF">SDC9_39106</name>
</gene>
<protein>
    <recommendedName>
        <fullName evidence="3">Cadmium resistance transporter</fullName>
    </recommendedName>
</protein>
<feature type="transmembrane region" description="Helical" evidence="1">
    <location>
        <begin position="197"/>
        <end position="221"/>
    </location>
</feature>
<feature type="transmembrane region" description="Helical" evidence="1">
    <location>
        <begin position="158"/>
        <end position="177"/>
    </location>
</feature>
<dbReference type="Pfam" id="PF03596">
    <property type="entry name" value="Cad"/>
    <property type="match status" value="1"/>
</dbReference>
<organism evidence="2">
    <name type="scientific">bioreactor metagenome</name>
    <dbReference type="NCBI Taxonomy" id="1076179"/>
    <lineage>
        <taxon>unclassified sequences</taxon>
        <taxon>metagenomes</taxon>
        <taxon>ecological metagenomes</taxon>
    </lineage>
</organism>
<evidence type="ECO:0000313" key="2">
    <source>
        <dbReference type="EMBL" id="MPL92982.1"/>
    </source>
</evidence>
<dbReference type="EMBL" id="VSSQ01000377">
    <property type="protein sequence ID" value="MPL92982.1"/>
    <property type="molecule type" value="Genomic_DNA"/>
</dbReference>
<evidence type="ECO:0000256" key="1">
    <source>
        <dbReference type="SAM" id="Phobius"/>
    </source>
</evidence>
<dbReference type="AlphaFoldDB" id="A0A644VR35"/>
<keyword evidence="1" id="KW-0812">Transmembrane</keyword>
<keyword evidence="1" id="KW-0472">Membrane</keyword>
<name>A0A644VR35_9ZZZZ</name>
<feature type="transmembrane region" description="Helical" evidence="1">
    <location>
        <begin position="39"/>
        <end position="62"/>
    </location>
</feature>
<proteinExistence type="predicted"/>
<evidence type="ECO:0008006" key="3">
    <source>
        <dbReference type="Google" id="ProtNLM"/>
    </source>
</evidence>
<comment type="caution">
    <text evidence="2">The sequence shown here is derived from an EMBL/GenBank/DDBJ whole genome shotgun (WGS) entry which is preliminary data.</text>
</comment>
<reference evidence="2" key="1">
    <citation type="submission" date="2019-08" db="EMBL/GenBank/DDBJ databases">
        <authorList>
            <person name="Kucharzyk K."/>
            <person name="Murdoch R.W."/>
            <person name="Higgins S."/>
            <person name="Loffler F."/>
        </authorList>
    </citation>
    <scope>NUCLEOTIDE SEQUENCE</scope>
</reference>
<feature type="transmembrane region" description="Helical" evidence="1">
    <location>
        <begin position="6"/>
        <end position="27"/>
    </location>
</feature>
<accession>A0A644VR35</accession>
<keyword evidence="1" id="KW-1133">Transmembrane helix</keyword>
<sequence length="225" mass="25441">MSGTIITALISFVCTNVDDIFILMLFFSKINKSIKVYHIILGQYLGICVLLIISIIGALGISIVPPKYVGLLGLFPIYLGVNEYFKYKKESKKNESENQKEKQDTDLNKITENYNNSIAIVIKKVINPSVFKVASVTLANGGDNIGIYIPLFSNMNSIEIFITIITFIFLIAIWCYIAKTLSEYNFIKKNIEKYKHIVIPIVFIGLGIFIMVESDTIPLIYNKIF</sequence>
<dbReference type="InterPro" id="IPR004676">
    <property type="entry name" value="Cd-R_transporter"/>
</dbReference>